<dbReference type="InterPro" id="IPR000467">
    <property type="entry name" value="G_patch_dom"/>
</dbReference>
<dbReference type="GO" id="GO:0003676">
    <property type="term" value="F:nucleic acid binding"/>
    <property type="evidence" value="ECO:0007669"/>
    <property type="project" value="InterPro"/>
</dbReference>
<evidence type="ECO:0000313" key="3">
    <source>
        <dbReference type="EMBL" id="KAF4317199.1"/>
    </source>
</evidence>
<evidence type="ECO:0000313" key="4">
    <source>
        <dbReference type="Proteomes" id="UP000702964"/>
    </source>
</evidence>
<feature type="domain" description="G-patch" evidence="2">
    <location>
        <begin position="170"/>
        <end position="216"/>
    </location>
</feature>
<comment type="caution">
    <text evidence="3">The sequence shown here is derived from an EMBL/GenBank/DDBJ whole genome shotgun (WGS) entry which is preliminary data.</text>
</comment>
<evidence type="ECO:0000256" key="1">
    <source>
        <dbReference type="SAM" id="MobiDB-lite"/>
    </source>
</evidence>
<dbReference type="EMBL" id="AOFI03000422">
    <property type="protein sequence ID" value="KAF4317199.1"/>
    <property type="molecule type" value="Genomic_DNA"/>
</dbReference>
<gene>
    <name evidence="3" type="ORF">G195_009413</name>
</gene>
<name>A0A8J4W8B2_9STRA</name>
<dbReference type="Pfam" id="PF01585">
    <property type="entry name" value="G-patch"/>
    <property type="match status" value="1"/>
</dbReference>
<sequence length="299" mass="33447">MSTRNTRYWRSFLHDLLSSSATPKDETPYDGVCFFTHSGRIEYCEGCFRPSSSVALDVDPLQVLAIFDQIKRQAILDEVNAQQPTTSRQKSPVNVTPVVKLGDLTLHVVSATFTSICAVASGKSRGLVVEYLPIGILVATFTAPMDLETAFAHIDSNSKGVSVKKVWLPESNRGYQMLRTMGWEETRGLGPTGDGKMTPIATIFKTDRAGIGVKSTAKHARITHFPRRDEEQAKMAADGRSDAQCMQDRLTRKRKQQHHPVMLSKAQRKVQRQVEQKQDRAIGNELYSEGLEGYEQFLR</sequence>
<dbReference type="PANTHER" id="PTHR20923:SF1">
    <property type="entry name" value="G PATCH DOMAIN AND ANKYRIN REPEAT-CONTAINING PROTEIN 1"/>
    <property type="match status" value="1"/>
</dbReference>
<evidence type="ECO:0000259" key="2">
    <source>
        <dbReference type="PROSITE" id="PS50174"/>
    </source>
</evidence>
<reference evidence="3" key="1">
    <citation type="journal article" date="2015" name="Genom Data">
        <title>Draft genome sequences of Phytophthora kernoviae and Phytophthora ramorum lineage EU2 from Scotland.</title>
        <authorList>
            <person name="Sambles C."/>
            <person name="Schlenzig A."/>
            <person name="O'Neill P."/>
            <person name="Grant M."/>
            <person name="Studholme D.J."/>
        </authorList>
    </citation>
    <scope>NUCLEOTIDE SEQUENCE</scope>
    <source>
        <strain evidence="3">00238/432</strain>
    </source>
</reference>
<dbReference type="AlphaFoldDB" id="A0A8J4W8B2"/>
<accession>A0A8J4W8B2</accession>
<organism evidence="3 4">
    <name type="scientific">Phytophthora kernoviae 00238/432</name>
    <dbReference type="NCBI Taxonomy" id="1284355"/>
    <lineage>
        <taxon>Eukaryota</taxon>
        <taxon>Sar</taxon>
        <taxon>Stramenopiles</taxon>
        <taxon>Oomycota</taxon>
        <taxon>Peronosporomycetes</taxon>
        <taxon>Peronosporales</taxon>
        <taxon>Peronosporaceae</taxon>
        <taxon>Phytophthora</taxon>
    </lineage>
</organism>
<protein>
    <recommendedName>
        <fullName evidence="2">G-patch domain-containing protein</fullName>
    </recommendedName>
</protein>
<dbReference type="PANTHER" id="PTHR20923">
    <property type="entry name" value="BAT4 PROTEIN-RELATED"/>
    <property type="match status" value="1"/>
</dbReference>
<dbReference type="PROSITE" id="PS50174">
    <property type="entry name" value="G_PATCH"/>
    <property type="match status" value="1"/>
</dbReference>
<dbReference type="Proteomes" id="UP000702964">
    <property type="component" value="Unassembled WGS sequence"/>
</dbReference>
<dbReference type="SMART" id="SM00443">
    <property type="entry name" value="G_patch"/>
    <property type="match status" value="1"/>
</dbReference>
<reference evidence="3" key="2">
    <citation type="submission" date="2020-02" db="EMBL/GenBank/DDBJ databases">
        <authorList>
            <person name="Studholme D.J."/>
        </authorList>
    </citation>
    <scope>NUCLEOTIDE SEQUENCE</scope>
    <source>
        <strain evidence="3">00238/432</strain>
    </source>
</reference>
<proteinExistence type="predicted"/>
<dbReference type="InterPro" id="IPR039146">
    <property type="entry name" value="GPANK1"/>
</dbReference>
<feature type="region of interest" description="Disordered" evidence="1">
    <location>
        <begin position="253"/>
        <end position="278"/>
    </location>
</feature>